<keyword evidence="11" id="KW-1185">Reference proteome</keyword>
<evidence type="ECO:0000313" key="11">
    <source>
        <dbReference type="Proteomes" id="UP000806577"/>
    </source>
</evidence>
<evidence type="ECO:0000256" key="2">
    <source>
        <dbReference type="ARBA" id="ARBA00008333"/>
    </source>
</evidence>
<keyword evidence="3 8" id="KW-0812">Transmembrane</keyword>
<feature type="transmembrane region" description="Helical" evidence="8">
    <location>
        <begin position="419"/>
        <end position="437"/>
    </location>
</feature>
<evidence type="ECO:0000256" key="9">
    <source>
        <dbReference type="SAM" id="SignalP"/>
    </source>
</evidence>
<evidence type="ECO:0000256" key="1">
    <source>
        <dbReference type="ARBA" id="ARBA00004141"/>
    </source>
</evidence>
<feature type="transmembrane region" description="Helical" evidence="8">
    <location>
        <begin position="612"/>
        <end position="629"/>
    </location>
</feature>
<feature type="transmembrane region" description="Helical" evidence="8">
    <location>
        <begin position="487"/>
        <end position="504"/>
    </location>
</feature>
<evidence type="ECO:0000256" key="4">
    <source>
        <dbReference type="ARBA" id="ARBA00022989"/>
    </source>
</evidence>
<organism evidence="10 11">
    <name type="scientific">Pectobacterium quasiaquaticum</name>
    <dbReference type="NCBI Taxonomy" id="2774015"/>
    <lineage>
        <taxon>Bacteria</taxon>
        <taxon>Pseudomonadati</taxon>
        <taxon>Pseudomonadota</taxon>
        <taxon>Gammaproteobacteria</taxon>
        <taxon>Enterobacterales</taxon>
        <taxon>Pectobacteriaceae</taxon>
        <taxon>Pectobacterium</taxon>
    </lineage>
</organism>
<sequence>MSILQRTLLVLCWLLSCSVAVAVAATDYASFIQDIETRLDKTAQLYEQQKLDDARTEVQMAYFEVFENLEGPIRINISAQKSYQLEATFGEIRRMIGEGKPQAEVQARISWLKGELDAVLPVLSEGHKLVAQEQHGAYDNTDIAPYWQQSFKIIDDQLALAVTEYQAGDYKKASQSVQQAHYQGFKNSEMEMSVRQNRSAQQAASINQQFSALITLASQPDQLTDISYRVTTLLQDIEDALPGLPTTRDSQQATATSAANADTGAVSDANWANVADDINQAIVAAIAQYRQGQVKPAIMAVQDTYFDLFEATGMENKIGSRDAAFKSTLEGYFTRLVSLMNAKQPAEQLQGQAEALQQELAKAVTMLGDGGETHWSLLIYSLLIIVREGLEALLIVAAIVAYLVKNNQQDKLPLIRQSVYAALLCSVITAVIFQLVFTHSGASRELLEGITMLIAVEMLFFMSYWLLSKVEARQWKAYLEGKLSHSLSSGSMIGLWLTSFLAVYREGAETVLFYYALVGDASNMAGHLSILAGFVIGCLILLIAYFVMRYTIVKLPLKPFFMFTGCFMYLMAFVFAGKGVLELIEGKLFEPTLLTGVPEISGLGIYPYVETLIPQGVLVVAALIALWVMRRRALPSDKEGIRREFNTESNKSSK</sequence>
<dbReference type="Proteomes" id="UP000806577">
    <property type="component" value="Chromosome"/>
</dbReference>
<keyword evidence="5 8" id="KW-0472">Membrane</keyword>
<evidence type="ECO:0000313" key="10">
    <source>
        <dbReference type="EMBL" id="URG47780.1"/>
    </source>
</evidence>
<dbReference type="PROSITE" id="PS51257">
    <property type="entry name" value="PROKAR_LIPOPROTEIN"/>
    <property type="match status" value="1"/>
</dbReference>
<gene>
    <name evidence="10" type="ORF">IG609_013265</name>
</gene>
<feature type="transmembrane region" description="Helical" evidence="8">
    <location>
        <begin position="449"/>
        <end position="467"/>
    </location>
</feature>
<keyword evidence="9" id="KW-0732">Signal</keyword>
<dbReference type="GO" id="GO:0033573">
    <property type="term" value="C:high-affinity iron permease complex"/>
    <property type="evidence" value="ECO:0007669"/>
    <property type="project" value="InterPro"/>
</dbReference>
<reference evidence="10 11" key="1">
    <citation type="journal article" date="2021" name="Int. J. Syst. Evol. Microbiol.">
        <title>&lt;i&gt;Pectobacterium quasiaquaticum&lt;/i&gt; sp. nov., isolated from waterways.</title>
        <authorList>
            <person name="Ben Moussa H."/>
            <person name="Pedron J."/>
            <person name="Bertrand C."/>
            <person name="Hecquet A."/>
            <person name="Barny M.A."/>
        </authorList>
    </citation>
    <scope>NUCLEOTIDE SEQUENCE [LARGE SCALE GENOMIC DNA]</scope>
    <source>
        <strain evidence="10 11">A477-S1-J17</strain>
    </source>
</reference>
<feature type="transmembrane region" description="Helical" evidence="8">
    <location>
        <begin position="377"/>
        <end position="404"/>
    </location>
</feature>
<keyword evidence="4 8" id="KW-1133">Transmembrane helix</keyword>
<evidence type="ECO:0000256" key="5">
    <source>
        <dbReference type="ARBA" id="ARBA00023136"/>
    </source>
</evidence>
<accession>A0A9Q2ESZ9</accession>
<dbReference type="EMBL" id="CP065177">
    <property type="protein sequence ID" value="URG47780.1"/>
    <property type="molecule type" value="Genomic_DNA"/>
</dbReference>
<evidence type="ECO:0000256" key="8">
    <source>
        <dbReference type="SAM" id="Phobius"/>
    </source>
</evidence>
<feature type="transmembrane region" description="Helical" evidence="8">
    <location>
        <begin position="560"/>
        <end position="581"/>
    </location>
</feature>
<keyword evidence="6" id="KW-0175">Coiled coil</keyword>
<dbReference type="GO" id="GO:0015093">
    <property type="term" value="F:ferrous iron transmembrane transporter activity"/>
    <property type="evidence" value="ECO:0007669"/>
    <property type="project" value="TreeGrafter"/>
</dbReference>
<dbReference type="RefSeq" id="WP_193400874.1">
    <property type="nucleotide sequence ID" value="NZ_CP065177.1"/>
</dbReference>
<dbReference type="PANTHER" id="PTHR31632">
    <property type="entry name" value="IRON TRANSPORTER FTH1"/>
    <property type="match status" value="1"/>
</dbReference>
<feature type="coiled-coil region" evidence="6">
    <location>
        <begin position="339"/>
        <end position="366"/>
    </location>
</feature>
<feature type="transmembrane region" description="Helical" evidence="8">
    <location>
        <begin position="524"/>
        <end position="548"/>
    </location>
</feature>
<feature type="compositionally biased region" description="Low complexity" evidence="7">
    <location>
        <begin position="246"/>
        <end position="262"/>
    </location>
</feature>
<evidence type="ECO:0000256" key="6">
    <source>
        <dbReference type="SAM" id="Coils"/>
    </source>
</evidence>
<proteinExistence type="inferred from homology"/>
<name>A0A9Q2ESZ9_9GAMM</name>
<feature type="chain" id="PRO_5043837543" evidence="9">
    <location>
        <begin position="23"/>
        <end position="654"/>
    </location>
</feature>
<dbReference type="InterPro" id="IPR004923">
    <property type="entry name" value="FTR1/Fip1/EfeU"/>
</dbReference>
<dbReference type="Pfam" id="PF03239">
    <property type="entry name" value="FTR1"/>
    <property type="match status" value="1"/>
</dbReference>
<feature type="signal peptide" evidence="9">
    <location>
        <begin position="1"/>
        <end position="22"/>
    </location>
</feature>
<comment type="subcellular location">
    <subcellularLocation>
        <location evidence="1">Membrane</location>
        <topology evidence="1">Multi-pass membrane protein</topology>
    </subcellularLocation>
</comment>
<dbReference type="PANTHER" id="PTHR31632:SF2">
    <property type="entry name" value="PLASMA MEMBRANE IRON PERMEASE"/>
    <property type="match status" value="1"/>
</dbReference>
<protein>
    <submittedName>
        <fullName evidence="10">FTR1 family iron permease</fullName>
    </submittedName>
</protein>
<comment type="similarity">
    <text evidence="2">Belongs to the oxidase-dependent Fe transporter (OFeT) (TC 9.A.10.1) family.</text>
</comment>
<feature type="region of interest" description="Disordered" evidence="7">
    <location>
        <begin position="243"/>
        <end position="262"/>
    </location>
</feature>
<dbReference type="KEGG" id="pqu:IG609_013265"/>
<evidence type="ECO:0000256" key="7">
    <source>
        <dbReference type="SAM" id="MobiDB-lite"/>
    </source>
</evidence>
<evidence type="ECO:0000256" key="3">
    <source>
        <dbReference type="ARBA" id="ARBA00022692"/>
    </source>
</evidence>
<dbReference type="AlphaFoldDB" id="A0A9Q2ESZ9"/>